<organism evidence="2 3">
    <name type="scientific">Streptomyces caniferus</name>
    <dbReference type="NCBI Taxonomy" id="285557"/>
    <lineage>
        <taxon>Bacteria</taxon>
        <taxon>Bacillati</taxon>
        <taxon>Actinomycetota</taxon>
        <taxon>Actinomycetes</taxon>
        <taxon>Kitasatosporales</taxon>
        <taxon>Streptomycetaceae</taxon>
        <taxon>Streptomyces</taxon>
    </lineage>
</organism>
<evidence type="ECO:0000313" key="3">
    <source>
        <dbReference type="Proteomes" id="UP000435837"/>
    </source>
</evidence>
<protein>
    <submittedName>
        <fullName evidence="2">Uncharacterized protein</fullName>
    </submittedName>
</protein>
<sequence length="138" mass="14986">MGADVPGLDFQDVPLPGQGFLPDRGVKPVQRAVYGHSSARGAGVVQDVEVLRPEYLGEQQHLHAGVFLGEQPAARPVQTGQDVDPVVEPDPVADLDDVHRPLHCSAPRRRPAGLAVTRVSSFKGRAQSMDSRPCHNWW</sequence>
<evidence type="ECO:0000313" key="2">
    <source>
        <dbReference type="EMBL" id="GFE05560.1"/>
    </source>
</evidence>
<proteinExistence type="predicted"/>
<feature type="compositionally biased region" description="Acidic residues" evidence="1">
    <location>
        <begin position="85"/>
        <end position="95"/>
    </location>
</feature>
<evidence type="ECO:0000256" key="1">
    <source>
        <dbReference type="SAM" id="MobiDB-lite"/>
    </source>
</evidence>
<name>A0A640S323_9ACTN</name>
<reference evidence="2 3" key="1">
    <citation type="submission" date="2019-12" db="EMBL/GenBank/DDBJ databases">
        <title>Whole genome shotgun sequence of Streptomyces caniferus NBRC 15389.</title>
        <authorList>
            <person name="Ichikawa N."/>
            <person name="Kimura A."/>
            <person name="Kitahashi Y."/>
            <person name="Komaki H."/>
            <person name="Tamura T."/>
        </authorList>
    </citation>
    <scope>NUCLEOTIDE SEQUENCE [LARGE SCALE GENOMIC DNA]</scope>
    <source>
        <strain evidence="2 3">NBRC 15389</strain>
    </source>
</reference>
<accession>A0A640S323</accession>
<feature type="region of interest" description="Disordered" evidence="1">
    <location>
        <begin position="77"/>
        <end position="106"/>
    </location>
</feature>
<dbReference type="Proteomes" id="UP000435837">
    <property type="component" value="Unassembled WGS sequence"/>
</dbReference>
<dbReference type="EMBL" id="BLIN01000003">
    <property type="protein sequence ID" value="GFE05560.1"/>
    <property type="molecule type" value="Genomic_DNA"/>
</dbReference>
<dbReference type="AlphaFoldDB" id="A0A640S323"/>
<gene>
    <name evidence="2" type="ORF">Scani_18280</name>
</gene>
<comment type="caution">
    <text evidence="2">The sequence shown here is derived from an EMBL/GenBank/DDBJ whole genome shotgun (WGS) entry which is preliminary data.</text>
</comment>